<reference evidence="3" key="1">
    <citation type="submission" date="2020-03" db="EMBL/GenBank/DDBJ databases">
        <title>The deep terrestrial virosphere.</title>
        <authorList>
            <person name="Holmfeldt K."/>
            <person name="Nilsson E."/>
            <person name="Simone D."/>
            <person name="Lopez-Fernandez M."/>
            <person name="Wu X."/>
            <person name="de Brujin I."/>
            <person name="Lundin D."/>
            <person name="Andersson A."/>
            <person name="Bertilsson S."/>
            <person name="Dopson M."/>
        </authorList>
    </citation>
    <scope>NUCLEOTIDE SEQUENCE</scope>
    <source>
        <strain evidence="3">TM448B01517</strain>
    </source>
</reference>
<feature type="coiled-coil region" evidence="1">
    <location>
        <begin position="623"/>
        <end position="650"/>
    </location>
</feature>
<dbReference type="Pfam" id="PF23899">
    <property type="entry name" value="SU10_portal"/>
    <property type="match status" value="1"/>
</dbReference>
<protein>
    <submittedName>
        <fullName evidence="3">Putative portal protein</fullName>
    </submittedName>
</protein>
<dbReference type="EMBL" id="MT144773">
    <property type="protein sequence ID" value="QJH99174.1"/>
    <property type="molecule type" value="Genomic_DNA"/>
</dbReference>
<organism evidence="3">
    <name type="scientific">viral metagenome</name>
    <dbReference type="NCBI Taxonomy" id="1070528"/>
    <lineage>
        <taxon>unclassified sequences</taxon>
        <taxon>metagenomes</taxon>
        <taxon>organismal metagenomes</taxon>
    </lineage>
</organism>
<name>A0A6M3XMF3_9ZZZZ</name>
<evidence type="ECO:0000256" key="2">
    <source>
        <dbReference type="SAM" id="MobiDB-lite"/>
    </source>
</evidence>
<gene>
    <name evidence="3" type="ORF">TM448B01517_0008</name>
</gene>
<feature type="region of interest" description="Disordered" evidence="2">
    <location>
        <begin position="688"/>
        <end position="713"/>
    </location>
</feature>
<evidence type="ECO:0000256" key="1">
    <source>
        <dbReference type="SAM" id="Coils"/>
    </source>
</evidence>
<sequence>MPKINISDEKIIEIVRPLLEKAINWNEQKSVERMKAADLYHMKKFGNERSGWSEEVASTVFDTVEWSKPDLTAIFTHPDFFSIKMSDSKRAEMIKKVVRYQMFRKQKGAKEIRAWIHDTLLYHNGTMKTYYMVDYDLKKETFERLTIDQMDQITQDENISILQATEVEEVVPGQINPQMYQGNSFGGSGGTGVMGGGGAGYQPEVLQMQTETSFENVKVVKKVIKYAGPCVKCCPQWEFLILPAQKDEEKSPLIGQMFRLTLDEVRKRELLGEYRKGSYDKLKEHLEALGSKSIEIESEIESQFTTDNLDYTTNETGSIDNTTDGPLLSANEFWAYELYLRLDIDGDKLLEPVILTMSVGDTVLNLVENPYEKPVFCSSAIYEIAHRFEGKCLPLVLESDQKELTNLQRIYTDSAADSAYGTIITGSKTLQENWNTRKPGDVVIMVDFNPEQFQELRPAPPSDSLLDIMDKKQQNAERKVGVNSLNQGINEEDVKTATGTALLQRAGQKMQSFRARVLGDVPEEIIRQFIRINQMNPPKGMVLPDGTQIPDDLFNVDEDFDIEIDVGLSPNSQAIQAQSLMQHQQWVMNFGIPNGACGIEHAIKTQKKIGRLLDVAFDELMYSEEEINTVNQLKQQLQQLQQQAQQMGMQMQPMQQRLGQQQEEIIELGEKNAGYKNLITRASRRAIEEDQAGRGGQGTDDSGRVFPRALGQT</sequence>
<proteinExistence type="predicted"/>
<dbReference type="AlphaFoldDB" id="A0A6M3XMF3"/>
<accession>A0A6M3XMF3</accession>
<keyword evidence="1" id="KW-0175">Coiled coil</keyword>
<dbReference type="InterPro" id="IPR056909">
    <property type="entry name" value="SU10_portal"/>
</dbReference>
<evidence type="ECO:0000313" key="3">
    <source>
        <dbReference type="EMBL" id="QJH99174.1"/>
    </source>
</evidence>